<reference evidence="4" key="1">
    <citation type="journal article" date="2014" name="Proc. Natl. Acad. Sci. U.S.A.">
        <title>Extensive sampling of basidiomycete genomes demonstrates inadequacy of the white-rot/brown-rot paradigm for wood decay fungi.</title>
        <authorList>
            <person name="Riley R."/>
            <person name="Salamov A.A."/>
            <person name="Brown D.W."/>
            <person name="Nagy L.G."/>
            <person name="Floudas D."/>
            <person name="Held B.W."/>
            <person name="Levasseur A."/>
            <person name="Lombard V."/>
            <person name="Morin E."/>
            <person name="Otillar R."/>
            <person name="Lindquist E.A."/>
            <person name="Sun H."/>
            <person name="LaButti K.M."/>
            <person name="Schmutz J."/>
            <person name="Jabbour D."/>
            <person name="Luo H."/>
            <person name="Baker S.E."/>
            <person name="Pisabarro A.G."/>
            <person name="Walton J.D."/>
            <person name="Blanchette R.A."/>
            <person name="Henrissat B."/>
            <person name="Martin F."/>
            <person name="Cullen D."/>
            <person name="Hibbett D.S."/>
            <person name="Grigoriev I.V."/>
        </authorList>
    </citation>
    <scope>NUCLEOTIDE SEQUENCE [LARGE SCALE GENOMIC DNA]</scope>
    <source>
        <strain evidence="4">FD-172 SS1</strain>
    </source>
</reference>
<feature type="domain" description="HTH CENPB-type" evidence="2">
    <location>
        <begin position="1"/>
        <end position="60"/>
    </location>
</feature>
<keyword evidence="4" id="KW-1185">Reference proteome</keyword>
<dbReference type="GO" id="GO:0003677">
    <property type="term" value="F:DNA binding"/>
    <property type="evidence" value="ECO:0007669"/>
    <property type="project" value="UniProtKB-KW"/>
</dbReference>
<evidence type="ECO:0000313" key="3">
    <source>
        <dbReference type="EMBL" id="KDQ18849.1"/>
    </source>
</evidence>
<dbReference type="OrthoDB" id="2668963at2759"/>
<proteinExistence type="predicted"/>
<feature type="non-terminal residue" evidence="3">
    <location>
        <position position="1"/>
    </location>
</feature>
<dbReference type="InParanoid" id="A0A067MTE7"/>
<feature type="non-terminal residue" evidence="3">
    <location>
        <position position="70"/>
    </location>
</feature>
<organism evidence="3 4">
    <name type="scientific">Botryobasidium botryosum (strain FD-172 SS1)</name>
    <dbReference type="NCBI Taxonomy" id="930990"/>
    <lineage>
        <taxon>Eukaryota</taxon>
        <taxon>Fungi</taxon>
        <taxon>Dikarya</taxon>
        <taxon>Basidiomycota</taxon>
        <taxon>Agaricomycotina</taxon>
        <taxon>Agaricomycetes</taxon>
        <taxon>Cantharellales</taxon>
        <taxon>Botryobasidiaceae</taxon>
        <taxon>Botryobasidium</taxon>
    </lineage>
</organism>
<dbReference type="InterPro" id="IPR006600">
    <property type="entry name" value="HTH_CenpB_DNA-bd_dom"/>
</dbReference>
<keyword evidence="1" id="KW-0238">DNA-binding</keyword>
<evidence type="ECO:0000256" key="1">
    <source>
        <dbReference type="ARBA" id="ARBA00023125"/>
    </source>
</evidence>
<sequence>VVIDYVVELGGRGFPRNHDRLKQHVDEILTARLGDEFPAGGVGKRWTDRFVERHSERISMSWASPLDSKR</sequence>
<accession>A0A067MTE7</accession>
<dbReference type="HOGENOM" id="CLU_076148_4_0_1"/>
<gene>
    <name evidence="3" type="ORF">BOTBODRAFT_93184</name>
</gene>
<evidence type="ECO:0000313" key="4">
    <source>
        <dbReference type="Proteomes" id="UP000027195"/>
    </source>
</evidence>
<name>A0A067MTE7_BOTB1</name>
<dbReference type="Proteomes" id="UP000027195">
    <property type="component" value="Unassembled WGS sequence"/>
</dbReference>
<dbReference type="AlphaFoldDB" id="A0A067MTE7"/>
<dbReference type="PROSITE" id="PS51253">
    <property type="entry name" value="HTH_CENPB"/>
    <property type="match status" value="1"/>
</dbReference>
<protein>
    <recommendedName>
        <fullName evidence="2">HTH CENPB-type domain-containing protein</fullName>
    </recommendedName>
</protein>
<dbReference type="EMBL" id="KL198020">
    <property type="protein sequence ID" value="KDQ18849.1"/>
    <property type="molecule type" value="Genomic_DNA"/>
</dbReference>
<evidence type="ECO:0000259" key="2">
    <source>
        <dbReference type="PROSITE" id="PS51253"/>
    </source>
</evidence>